<organism evidence="2 3">
    <name type="scientific">Corynebacterium pseudopelargi</name>
    <dbReference type="NCBI Taxonomy" id="2080757"/>
    <lineage>
        <taxon>Bacteria</taxon>
        <taxon>Bacillati</taxon>
        <taxon>Actinomycetota</taxon>
        <taxon>Actinomycetes</taxon>
        <taxon>Mycobacteriales</taxon>
        <taxon>Corynebacteriaceae</taxon>
        <taxon>Corynebacterium</taxon>
    </lineage>
</organism>
<proteinExistence type="predicted"/>
<keyword evidence="2" id="KW-0378">Hydrolase</keyword>
<dbReference type="PANTHER" id="PTHR33428:SF14">
    <property type="entry name" value="CARBOXYLESTERASE TYPE B DOMAIN-CONTAINING PROTEIN"/>
    <property type="match status" value="1"/>
</dbReference>
<name>A0A3G6IWA4_9CORY</name>
<feature type="domain" description="Dienelactone hydrolase" evidence="1">
    <location>
        <begin position="50"/>
        <end position="205"/>
    </location>
</feature>
<gene>
    <name evidence="2" type="ORF">CPPEL_09165</name>
</gene>
<keyword evidence="3" id="KW-1185">Reference proteome</keyword>
<evidence type="ECO:0000313" key="3">
    <source>
        <dbReference type="Proteomes" id="UP000271426"/>
    </source>
</evidence>
<dbReference type="PANTHER" id="PTHR33428">
    <property type="entry name" value="CHLOROPHYLLASE-2, CHLOROPLASTIC"/>
    <property type="match status" value="1"/>
</dbReference>
<dbReference type="Pfam" id="PF01738">
    <property type="entry name" value="DLH"/>
    <property type="match status" value="1"/>
</dbReference>
<protein>
    <submittedName>
        <fullName evidence="2">Alpha/beta hydrolase family protein</fullName>
    </submittedName>
</protein>
<dbReference type="AlphaFoldDB" id="A0A3G6IWA4"/>
<accession>A0A3G6IWA4</accession>
<dbReference type="Proteomes" id="UP000271426">
    <property type="component" value="Chromosome"/>
</dbReference>
<dbReference type="EMBL" id="CP033898">
    <property type="protein sequence ID" value="AZA09936.1"/>
    <property type="molecule type" value="Genomic_DNA"/>
</dbReference>
<evidence type="ECO:0000313" key="2">
    <source>
        <dbReference type="EMBL" id="AZA09936.1"/>
    </source>
</evidence>
<dbReference type="SUPFAM" id="SSF53474">
    <property type="entry name" value="alpha/beta-Hydrolases"/>
    <property type="match status" value="1"/>
</dbReference>
<evidence type="ECO:0000259" key="1">
    <source>
        <dbReference type="Pfam" id="PF01738"/>
    </source>
</evidence>
<dbReference type="GO" id="GO:0016787">
    <property type="term" value="F:hydrolase activity"/>
    <property type="evidence" value="ECO:0007669"/>
    <property type="project" value="UniProtKB-KW"/>
</dbReference>
<dbReference type="KEGG" id="cpso:CPPEL_09165"/>
<sequence length="298" mass="31711">MPPVPGGATSRRWYPLSLDTVATKLSKQLPKLSKRGPHRVLVGDLAYAGIEGRVYTPAEGNGIPGVVFAHDWKKGVEKYHGTLRHLASWGIAVAAPNTERGWIPDVRGFAADIETCLQILTGVKLGTGNVSVAPGRIGVAGHGMGAAAAVLAAAQRDNVAAVAALYPAASHPNAEELASKVKAPGLVISTDEEAFFDYGNAAKMAANWGGDVVYREMEKGKAHVLTEDVLFKLATGTGGIKTGVREQVRGLTTGFFLHELAGENKYQAFSDPEQELKKTRIYTGEDLQERADLGTIKR</sequence>
<dbReference type="InterPro" id="IPR002925">
    <property type="entry name" value="Dienelactn_hydro"/>
</dbReference>
<dbReference type="InterPro" id="IPR029058">
    <property type="entry name" value="AB_hydrolase_fold"/>
</dbReference>
<reference evidence="2 3" key="1">
    <citation type="submission" date="2018-11" db="EMBL/GenBank/DDBJ databases">
        <authorList>
            <person name="Kleinhagauer T."/>
            <person name="Glaeser S.P."/>
            <person name="Spergser J."/>
            <person name="Ruckert C."/>
            <person name="Kaempfer P."/>
            <person name="Busse H.-J."/>
        </authorList>
    </citation>
    <scope>NUCLEOTIDE SEQUENCE [LARGE SCALE GENOMIC DNA]</scope>
    <source>
        <strain evidence="2 3">812CH</strain>
    </source>
</reference>
<dbReference type="Gene3D" id="3.40.50.1820">
    <property type="entry name" value="alpha/beta hydrolase"/>
    <property type="match status" value="1"/>
</dbReference>